<organism evidence="2 3">
    <name type="scientific">Pseudooceanicola nanhaiensis</name>
    <dbReference type="NCBI Taxonomy" id="375761"/>
    <lineage>
        <taxon>Bacteria</taxon>
        <taxon>Pseudomonadati</taxon>
        <taxon>Pseudomonadota</taxon>
        <taxon>Alphaproteobacteria</taxon>
        <taxon>Rhodobacterales</taxon>
        <taxon>Paracoccaceae</taxon>
        <taxon>Pseudooceanicola</taxon>
    </lineage>
</organism>
<dbReference type="Proteomes" id="UP000649829">
    <property type="component" value="Unassembled WGS sequence"/>
</dbReference>
<accession>A0A917SMB8</accession>
<evidence type="ECO:0000313" key="3">
    <source>
        <dbReference type="Proteomes" id="UP000649829"/>
    </source>
</evidence>
<name>A0A917SMB8_9RHOB</name>
<comment type="caution">
    <text evidence="2">The sequence shown here is derived from an EMBL/GenBank/DDBJ whole genome shotgun (WGS) entry which is preliminary data.</text>
</comment>
<dbReference type="AlphaFoldDB" id="A0A917SMB8"/>
<dbReference type="Pfam" id="PF11150">
    <property type="entry name" value="DUF2927"/>
    <property type="match status" value="1"/>
</dbReference>
<reference evidence="2" key="1">
    <citation type="journal article" date="2014" name="Int. J. Syst. Evol. Microbiol.">
        <title>Complete genome sequence of Corynebacterium casei LMG S-19264T (=DSM 44701T), isolated from a smear-ripened cheese.</title>
        <authorList>
            <consortium name="US DOE Joint Genome Institute (JGI-PGF)"/>
            <person name="Walter F."/>
            <person name="Albersmeier A."/>
            <person name="Kalinowski J."/>
            <person name="Ruckert C."/>
        </authorList>
    </citation>
    <scope>NUCLEOTIDE SEQUENCE</scope>
    <source>
        <strain evidence="2">CGMCC 1.6293</strain>
    </source>
</reference>
<proteinExistence type="predicted"/>
<sequence>MRLKHAAFLLMALAACQPLSQAGEPPSRAAHSAGGMDLPPMKLFSENRAGPGQVSASNADIARDFLDLAFRLESGRELPVLTRFEGTIRVRMTGTAPTGMRTELDRVLARMRREAGLDIQRTSASDANVTIQAVSGDQIRRFLPQAACFVVPNVSSLAEYNRARRRAQSSWTGLTKRERIAIFVPNDVSPQEVRDCLHEELAQALGPLNDLYRLDNSVFNDDNVHTVLTPFDMLILRAFYADELQNGMTKAQVAARLPALLARLNPAGERRPTRNLPETSRDWIDAIQNALGPGTSNLERLRAAGRALDIARRSGWSDHRLAFSHYAYARLVQSTDPQAALASYRRADALYGRNPDTAIHRAFVRAQLAAHAIARSDGAAALSLLKGQSDLARRHENAALLSSLMMLEAEALDLVGRGEAAQATRRDSLGWARYGFGPDWAVRAKLSEVAALNPNRTGG</sequence>
<protein>
    <recommendedName>
        <fullName evidence="4">ATP-dependent transcriptional regulator</fullName>
    </recommendedName>
</protein>
<reference evidence="2" key="2">
    <citation type="submission" date="2020-09" db="EMBL/GenBank/DDBJ databases">
        <authorList>
            <person name="Sun Q."/>
            <person name="Zhou Y."/>
        </authorList>
    </citation>
    <scope>NUCLEOTIDE SEQUENCE</scope>
    <source>
        <strain evidence="2">CGMCC 1.6293</strain>
    </source>
</reference>
<evidence type="ECO:0000313" key="2">
    <source>
        <dbReference type="EMBL" id="GGL87897.1"/>
    </source>
</evidence>
<evidence type="ECO:0000256" key="1">
    <source>
        <dbReference type="SAM" id="SignalP"/>
    </source>
</evidence>
<feature type="signal peptide" evidence="1">
    <location>
        <begin position="1"/>
        <end position="22"/>
    </location>
</feature>
<evidence type="ECO:0008006" key="4">
    <source>
        <dbReference type="Google" id="ProtNLM"/>
    </source>
</evidence>
<dbReference type="InterPro" id="IPR021323">
    <property type="entry name" value="DUF2927"/>
</dbReference>
<feature type="chain" id="PRO_5037609434" description="ATP-dependent transcriptional regulator" evidence="1">
    <location>
        <begin position="23"/>
        <end position="459"/>
    </location>
</feature>
<keyword evidence="1" id="KW-0732">Signal</keyword>
<gene>
    <name evidence="2" type="ORF">GCM10011534_07440</name>
</gene>
<keyword evidence="3" id="KW-1185">Reference proteome</keyword>
<dbReference type="RefSeq" id="WP_028285659.1">
    <property type="nucleotide sequence ID" value="NZ_BMLF01000001.1"/>
</dbReference>
<dbReference type="EMBL" id="BMLF01000001">
    <property type="protein sequence ID" value="GGL87897.1"/>
    <property type="molecule type" value="Genomic_DNA"/>
</dbReference>
<dbReference type="PROSITE" id="PS51257">
    <property type="entry name" value="PROKAR_LIPOPROTEIN"/>
    <property type="match status" value="1"/>
</dbReference>